<evidence type="ECO:0000313" key="2">
    <source>
        <dbReference type="Proteomes" id="UP000520291"/>
    </source>
</evidence>
<dbReference type="AlphaFoldDB" id="A0A7X9SEW1"/>
<accession>A0A7X9SEW1</accession>
<organism evidence="1 2">
    <name type="scientific">Bacteroides eggerthii</name>
    <dbReference type="NCBI Taxonomy" id="28111"/>
    <lineage>
        <taxon>Bacteria</taxon>
        <taxon>Pseudomonadati</taxon>
        <taxon>Bacteroidota</taxon>
        <taxon>Bacteroidia</taxon>
        <taxon>Bacteroidales</taxon>
        <taxon>Bacteroidaceae</taxon>
        <taxon>Bacteroides</taxon>
    </lineage>
</organism>
<dbReference type="Proteomes" id="UP000520291">
    <property type="component" value="Unassembled WGS sequence"/>
</dbReference>
<dbReference type="EMBL" id="JABAGL010000037">
    <property type="protein sequence ID" value="NME87944.1"/>
    <property type="molecule type" value="Genomic_DNA"/>
</dbReference>
<gene>
    <name evidence="1" type="ORF">HF841_18340</name>
</gene>
<dbReference type="RefSeq" id="WP_118364217.1">
    <property type="nucleotide sequence ID" value="NZ_JABAGL010000037.1"/>
</dbReference>
<evidence type="ECO:0000313" key="1">
    <source>
        <dbReference type="EMBL" id="NME87944.1"/>
    </source>
</evidence>
<reference evidence="1 2" key="1">
    <citation type="submission" date="2020-04" db="EMBL/GenBank/DDBJ databases">
        <authorList>
            <person name="Hitch T.C.A."/>
            <person name="Wylensek D."/>
            <person name="Clavel T."/>
        </authorList>
    </citation>
    <scope>NUCLEOTIDE SEQUENCE [LARGE SCALE GENOMIC DNA]</scope>
    <source>
        <strain evidence="1 2">WCA3-601-WT-5E</strain>
    </source>
</reference>
<comment type="caution">
    <text evidence="1">The sequence shown here is derived from an EMBL/GenBank/DDBJ whole genome shotgun (WGS) entry which is preliminary data.</text>
</comment>
<proteinExistence type="predicted"/>
<name>A0A7X9SEW1_9BACE</name>
<sequence>MEPRSEYIKHYERFLPEMLANERASLYIHQVYDYLEMMKPATILNLQADEDKLPWMLVAVGAFLPAQDHWMDFELNDDYTKLRRKEVPPNFRRAMKNKHPVTE</sequence>
<protein>
    <submittedName>
        <fullName evidence="1">Uncharacterized protein</fullName>
    </submittedName>
</protein>